<keyword evidence="4" id="KW-0249">Electron transport</keyword>
<feature type="domain" description="4Fe-4S ferredoxin-type" evidence="7">
    <location>
        <begin position="192"/>
        <end position="220"/>
    </location>
</feature>
<dbReference type="Proteomes" id="UP000469325">
    <property type="component" value="Unassembled WGS sequence"/>
</dbReference>
<dbReference type="InterPro" id="IPR012349">
    <property type="entry name" value="Split_barrel_FMN-bd"/>
</dbReference>
<evidence type="ECO:0000256" key="4">
    <source>
        <dbReference type="ARBA" id="ARBA00022982"/>
    </source>
</evidence>
<dbReference type="SUPFAM" id="SSF54862">
    <property type="entry name" value="4Fe-4S ferredoxins"/>
    <property type="match status" value="1"/>
</dbReference>
<dbReference type="Pfam" id="PF12838">
    <property type="entry name" value="Fer4_7"/>
    <property type="match status" value="1"/>
</dbReference>
<protein>
    <submittedName>
        <fullName evidence="8">4Fe-4S dicluster domain-containing protein</fullName>
    </submittedName>
</protein>
<name>A0A6N7XDU5_9ACTN</name>
<feature type="domain" description="4Fe-4S ferredoxin-type" evidence="7">
    <location>
        <begin position="165"/>
        <end position="190"/>
    </location>
</feature>
<evidence type="ECO:0000256" key="2">
    <source>
        <dbReference type="ARBA" id="ARBA00022485"/>
    </source>
</evidence>
<dbReference type="InterPro" id="IPR017896">
    <property type="entry name" value="4Fe4S_Fe-S-bd"/>
</dbReference>
<evidence type="ECO:0000313" key="8">
    <source>
        <dbReference type="EMBL" id="MST72483.1"/>
    </source>
</evidence>
<comment type="caution">
    <text evidence="8">The sequence shown here is derived from an EMBL/GenBank/DDBJ whole genome shotgun (WGS) entry which is preliminary data.</text>
</comment>
<organism evidence="8 9">
    <name type="scientific">Olsenella porci</name>
    <dbReference type="NCBI Taxonomy" id="2652279"/>
    <lineage>
        <taxon>Bacteria</taxon>
        <taxon>Bacillati</taxon>
        <taxon>Actinomycetota</taxon>
        <taxon>Coriobacteriia</taxon>
        <taxon>Coriobacteriales</taxon>
        <taxon>Atopobiaceae</taxon>
        <taxon>Olsenella</taxon>
    </lineage>
</organism>
<dbReference type="Gene3D" id="3.30.70.20">
    <property type="match status" value="1"/>
</dbReference>
<sequence>MLRVTTYITRKPQERSPMNAQDCLQTLRDIKDVSFATVDQEGHPQIRIIDVMLVRDGALYFCTSRGKDFHAQLMRDPHVAIVGMTHDFKMVRLAGEVRFVTDDPHAWIDRIFEQNPSMDDVYPGRSRYVLDPFVIDNGCVEIFDLGVSPIYRQTFSLGGAPTHLQGFQITDACIGCGTCARNCPQQCITPGKPFAIAQEHCLHCGLCYENCPVQAIEKRG</sequence>
<dbReference type="Gene3D" id="2.30.110.10">
    <property type="entry name" value="Electron Transport, Fmn-binding Protein, Chain A"/>
    <property type="match status" value="1"/>
</dbReference>
<dbReference type="Pfam" id="PF01243">
    <property type="entry name" value="PNPOx_N"/>
    <property type="match status" value="1"/>
</dbReference>
<dbReference type="PANTHER" id="PTHR42859">
    <property type="entry name" value="OXIDOREDUCTASE"/>
    <property type="match status" value="1"/>
</dbReference>
<keyword evidence="1" id="KW-0813">Transport</keyword>
<dbReference type="PANTHER" id="PTHR42859:SF10">
    <property type="entry name" value="DIMETHYLSULFOXIDE REDUCTASE CHAIN B"/>
    <property type="match status" value="1"/>
</dbReference>
<evidence type="ECO:0000256" key="1">
    <source>
        <dbReference type="ARBA" id="ARBA00022448"/>
    </source>
</evidence>
<dbReference type="EMBL" id="VUNC01000003">
    <property type="protein sequence ID" value="MST72483.1"/>
    <property type="molecule type" value="Genomic_DNA"/>
</dbReference>
<dbReference type="SUPFAM" id="SSF50475">
    <property type="entry name" value="FMN-binding split barrel"/>
    <property type="match status" value="1"/>
</dbReference>
<evidence type="ECO:0000256" key="6">
    <source>
        <dbReference type="ARBA" id="ARBA00023014"/>
    </source>
</evidence>
<keyword evidence="3" id="KW-0479">Metal-binding</keyword>
<keyword evidence="6" id="KW-0411">Iron-sulfur</keyword>
<proteinExistence type="predicted"/>
<dbReference type="AlphaFoldDB" id="A0A6N7XDU5"/>
<keyword evidence="2" id="KW-0004">4Fe-4S</keyword>
<dbReference type="InterPro" id="IPR011576">
    <property type="entry name" value="Pyridox_Oxase_N"/>
</dbReference>
<keyword evidence="9" id="KW-1185">Reference proteome</keyword>
<reference evidence="8 9" key="1">
    <citation type="submission" date="2019-08" db="EMBL/GenBank/DDBJ databases">
        <title>In-depth cultivation of the pig gut microbiome towards novel bacterial diversity and tailored functional studies.</title>
        <authorList>
            <person name="Wylensek D."/>
            <person name="Hitch T.C.A."/>
            <person name="Clavel T."/>
        </authorList>
    </citation>
    <scope>NUCLEOTIDE SEQUENCE [LARGE SCALE GENOMIC DNA]</scope>
    <source>
        <strain evidence="8 9">CA-Schmier-601-WT-1</strain>
    </source>
</reference>
<evidence type="ECO:0000313" key="9">
    <source>
        <dbReference type="Proteomes" id="UP000469325"/>
    </source>
</evidence>
<dbReference type="InterPro" id="IPR050294">
    <property type="entry name" value="RnfB_subfamily"/>
</dbReference>
<dbReference type="InterPro" id="IPR017900">
    <property type="entry name" value="4Fe4S_Fe_S_CS"/>
</dbReference>
<dbReference type="PROSITE" id="PS51379">
    <property type="entry name" value="4FE4S_FER_2"/>
    <property type="match status" value="2"/>
</dbReference>
<dbReference type="PROSITE" id="PS00198">
    <property type="entry name" value="4FE4S_FER_1"/>
    <property type="match status" value="2"/>
</dbReference>
<evidence type="ECO:0000259" key="7">
    <source>
        <dbReference type="PROSITE" id="PS51379"/>
    </source>
</evidence>
<dbReference type="GO" id="GO:0051539">
    <property type="term" value="F:4 iron, 4 sulfur cluster binding"/>
    <property type="evidence" value="ECO:0007669"/>
    <property type="project" value="UniProtKB-KW"/>
</dbReference>
<keyword evidence="5" id="KW-0408">Iron</keyword>
<dbReference type="GO" id="GO:0046872">
    <property type="term" value="F:metal ion binding"/>
    <property type="evidence" value="ECO:0007669"/>
    <property type="project" value="UniProtKB-KW"/>
</dbReference>
<gene>
    <name evidence="8" type="ORF">FYJ68_05100</name>
</gene>
<evidence type="ECO:0000256" key="5">
    <source>
        <dbReference type="ARBA" id="ARBA00023004"/>
    </source>
</evidence>
<evidence type="ECO:0000256" key="3">
    <source>
        <dbReference type="ARBA" id="ARBA00022723"/>
    </source>
</evidence>
<accession>A0A6N7XDU5</accession>